<accession>A0A444G005</accession>
<dbReference type="PANTHER" id="PTHR34689">
    <property type="entry name" value="NUCLEIC ACID-BINDING PROTEIN"/>
    <property type="match status" value="1"/>
</dbReference>
<sequence length="74" mass="9039">MSDIDLLSPPRFMEDHNTATFSSKKYYDLDAYHRRKMEKEMKKGSKKVHEMERTVFNDEEQRRYVFGVVFLSKW</sequence>
<dbReference type="Proteomes" id="UP000287651">
    <property type="component" value="Unassembled WGS sequence"/>
</dbReference>
<evidence type="ECO:0000313" key="1">
    <source>
        <dbReference type="EMBL" id="RRT81484.1"/>
    </source>
</evidence>
<evidence type="ECO:0000313" key="2">
    <source>
        <dbReference type="Proteomes" id="UP000287651"/>
    </source>
</evidence>
<gene>
    <name evidence="1" type="ORF">B296_00001026</name>
</gene>
<dbReference type="AlphaFoldDB" id="A0A444G005"/>
<organism evidence="1 2">
    <name type="scientific">Ensete ventricosum</name>
    <name type="common">Abyssinian banana</name>
    <name type="synonym">Musa ensete</name>
    <dbReference type="NCBI Taxonomy" id="4639"/>
    <lineage>
        <taxon>Eukaryota</taxon>
        <taxon>Viridiplantae</taxon>
        <taxon>Streptophyta</taxon>
        <taxon>Embryophyta</taxon>
        <taxon>Tracheophyta</taxon>
        <taxon>Spermatophyta</taxon>
        <taxon>Magnoliopsida</taxon>
        <taxon>Liliopsida</taxon>
        <taxon>Zingiberales</taxon>
        <taxon>Musaceae</taxon>
        <taxon>Ensete</taxon>
    </lineage>
</organism>
<reference evidence="1 2" key="1">
    <citation type="journal article" date="2014" name="Agronomy (Basel)">
        <title>A Draft Genome Sequence for Ensete ventricosum, the Drought-Tolerant Tree Against Hunger.</title>
        <authorList>
            <person name="Harrison J."/>
            <person name="Moore K.A."/>
            <person name="Paszkiewicz K."/>
            <person name="Jones T."/>
            <person name="Grant M."/>
            <person name="Ambacheew D."/>
            <person name="Muzemil S."/>
            <person name="Studholme D.J."/>
        </authorList>
    </citation>
    <scope>NUCLEOTIDE SEQUENCE [LARGE SCALE GENOMIC DNA]</scope>
</reference>
<comment type="caution">
    <text evidence="1">The sequence shown here is derived from an EMBL/GenBank/DDBJ whole genome shotgun (WGS) entry which is preliminary data.</text>
</comment>
<dbReference type="EMBL" id="AMZH03000900">
    <property type="protein sequence ID" value="RRT81484.1"/>
    <property type="molecule type" value="Genomic_DNA"/>
</dbReference>
<proteinExistence type="predicted"/>
<dbReference type="PANTHER" id="PTHR34689:SF1">
    <property type="entry name" value="NUCLEIC ACID-BINDING PROTEIN"/>
    <property type="match status" value="1"/>
</dbReference>
<name>A0A444G005_ENSVE</name>
<protein>
    <submittedName>
        <fullName evidence="1">Uncharacterized protein</fullName>
    </submittedName>
</protein>